<dbReference type="InterPro" id="IPR004358">
    <property type="entry name" value="Sig_transdc_His_kin-like_C"/>
</dbReference>
<evidence type="ECO:0000256" key="3">
    <source>
        <dbReference type="ARBA" id="ARBA00022679"/>
    </source>
</evidence>
<comment type="caution">
    <text evidence="8">The sequence shown here is derived from an EMBL/GenBank/DDBJ whole genome shotgun (WGS) entry which is preliminary data.</text>
</comment>
<feature type="domain" description="Histidine kinase" evidence="7">
    <location>
        <begin position="1"/>
        <end position="98"/>
    </location>
</feature>
<dbReference type="EC" id="2.7.13.3" evidence="2"/>
<dbReference type="InterPro" id="IPR005467">
    <property type="entry name" value="His_kinase_dom"/>
</dbReference>
<dbReference type="SUPFAM" id="SSF55874">
    <property type="entry name" value="ATPase domain of HSP90 chaperone/DNA topoisomerase II/histidine kinase"/>
    <property type="match status" value="1"/>
</dbReference>
<accession>A0ABD5QTW4</accession>
<keyword evidence="5" id="KW-0902">Two-component regulatory system</keyword>
<dbReference type="RefSeq" id="WP_122106526.1">
    <property type="nucleotide sequence ID" value="NZ_JBHSKV010000017.1"/>
</dbReference>
<evidence type="ECO:0000256" key="1">
    <source>
        <dbReference type="ARBA" id="ARBA00000085"/>
    </source>
</evidence>
<evidence type="ECO:0000256" key="5">
    <source>
        <dbReference type="ARBA" id="ARBA00023012"/>
    </source>
</evidence>
<keyword evidence="8" id="KW-0547">Nucleotide-binding</keyword>
<dbReference type="GO" id="GO:0005524">
    <property type="term" value="F:ATP binding"/>
    <property type="evidence" value="ECO:0007669"/>
    <property type="project" value="UniProtKB-KW"/>
</dbReference>
<keyword evidence="9" id="KW-1185">Reference proteome</keyword>
<dbReference type="GO" id="GO:0000160">
    <property type="term" value="P:phosphorelay signal transduction system"/>
    <property type="evidence" value="ECO:0007669"/>
    <property type="project" value="UniProtKB-KW"/>
</dbReference>
<dbReference type="AlphaFoldDB" id="A0ABD5QTW4"/>
<dbReference type="Proteomes" id="UP001596145">
    <property type="component" value="Unassembled WGS sequence"/>
</dbReference>
<dbReference type="PRINTS" id="PR00344">
    <property type="entry name" value="BCTRLSENSOR"/>
</dbReference>
<dbReference type="InterPro" id="IPR050736">
    <property type="entry name" value="Sensor_HK_Regulatory"/>
</dbReference>
<name>A0ABD5QTW4_9EURY</name>
<keyword evidence="8" id="KW-0067">ATP-binding</keyword>
<keyword evidence="3" id="KW-0808">Transferase</keyword>
<reference evidence="8 9" key="1">
    <citation type="journal article" date="2019" name="Int. J. Syst. Evol. Microbiol.">
        <title>The Global Catalogue of Microorganisms (GCM) 10K type strain sequencing project: providing services to taxonomists for standard genome sequencing and annotation.</title>
        <authorList>
            <consortium name="The Broad Institute Genomics Platform"/>
            <consortium name="The Broad Institute Genome Sequencing Center for Infectious Disease"/>
            <person name="Wu L."/>
            <person name="Ma J."/>
        </authorList>
    </citation>
    <scope>NUCLEOTIDE SEQUENCE [LARGE SCALE GENOMIC DNA]</scope>
    <source>
        <strain evidence="8 9">CGMCC 1.16026</strain>
    </source>
</reference>
<evidence type="ECO:0000313" key="8">
    <source>
        <dbReference type="EMBL" id="MFC5135422.1"/>
    </source>
</evidence>
<dbReference type="InterPro" id="IPR036890">
    <property type="entry name" value="HATPase_C_sf"/>
</dbReference>
<dbReference type="EMBL" id="JBHSKV010000017">
    <property type="protein sequence ID" value="MFC5135422.1"/>
    <property type="molecule type" value="Genomic_DNA"/>
</dbReference>
<evidence type="ECO:0000256" key="2">
    <source>
        <dbReference type="ARBA" id="ARBA00012438"/>
    </source>
</evidence>
<dbReference type="PANTHER" id="PTHR43711:SF1">
    <property type="entry name" value="HISTIDINE KINASE 1"/>
    <property type="match status" value="1"/>
</dbReference>
<keyword evidence="4" id="KW-0418">Kinase</keyword>
<dbReference type="InterPro" id="IPR003594">
    <property type="entry name" value="HATPase_dom"/>
</dbReference>
<organism evidence="8 9">
    <name type="scientific">Halorubrum glutamatedens</name>
    <dbReference type="NCBI Taxonomy" id="2707018"/>
    <lineage>
        <taxon>Archaea</taxon>
        <taxon>Methanobacteriati</taxon>
        <taxon>Methanobacteriota</taxon>
        <taxon>Stenosarchaea group</taxon>
        <taxon>Halobacteria</taxon>
        <taxon>Halobacteriales</taxon>
        <taxon>Haloferacaceae</taxon>
        <taxon>Halorubrum</taxon>
    </lineage>
</organism>
<evidence type="ECO:0000259" key="7">
    <source>
        <dbReference type="PROSITE" id="PS50109"/>
    </source>
</evidence>
<proteinExistence type="predicted"/>
<dbReference type="SMART" id="SM00387">
    <property type="entry name" value="HATPase_c"/>
    <property type="match status" value="1"/>
</dbReference>
<dbReference type="Pfam" id="PF02518">
    <property type="entry name" value="HATPase_c"/>
    <property type="match status" value="1"/>
</dbReference>
<feature type="region of interest" description="Disordered" evidence="6">
    <location>
        <begin position="1"/>
        <end position="26"/>
    </location>
</feature>
<dbReference type="Gene3D" id="3.30.565.10">
    <property type="entry name" value="Histidine kinase-like ATPase, C-terminal domain"/>
    <property type="match status" value="1"/>
</dbReference>
<protein>
    <recommendedName>
        <fullName evidence="2">histidine kinase</fullName>
        <ecNumber evidence="2">2.7.13.3</ecNumber>
    </recommendedName>
</protein>
<dbReference type="GO" id="GO:0004673">
    <property type="term" value="F:protein histidine kinase activity"/>
    <property type="evidence" value="ECO:0007669"/>
    <property type="project" value="UniProtKB-EC"/>
</dbReference>
<sequence length="109" mass="11343">MEHGSTGSRAEPDDSAEHGGNGVTVSAGVLADGTGIYLEDDGAGIAPENRDKVFDAGHSTRRDGTGFGLRIVERIVESHGWEIRATEGEAGGARFEITGVEFVADDAVE</sequence>
<comment type="catalytic activity">
    <reaction evidence="1">
        <text>ATP + protein L-histidine = ADP + protein N-phospho-L-histidine.</text>
        <dbReference type="EC" id="2.7.13.3"/>
    </reaction>
</comment>
<gene>
    <name evidence="8" type="ORF">ACFPJA_11930</name>
</gene>
<evidence type="ECO:0000256" key="6">
    <source>
        <dbReference type="SAM" id="MobiDB-lite"/>
    </source>
</evidence>
<dbReference type="PROSITE" id="PS50109">
    <property type="entry name" value="HIS_KIN"/>
    <property type="match status" value="1"/>
</dbReference>
<evidence type="ECO:0000313" key="9">
    <source>
        <dbReference type="Proteomes" id="UP001596145"/>
    </source>
</evidence>
<evidence type="ECO:0000256" key="4">
    <source>
        <dbReference type="ARBA" id="ARBA00022777"/>
    </source>
</evidence>
<dbReference type="PANTHER" id="PTHR43711">
    <property type="entry name" value="TWO-COMPONENT HISTIDINE KINASE"/>
    <property type="match status" value="1"/>
</dbReference>